<keyword evidence="10" id="KW-1185">Reference proteome</keyword>
<dbReference type="InterPro" id="IPR005043">
    <property type="entry name" value="XPO2_C"/>
</dbReference>
<keyword evidence="7" id="KW-0539">Nucleus</keyword>
<gene>
    <name evidence="9" type="ORF">PAPYR_7911</name>
</gene>
<evidence type="ECO:0000259" key="8">
    <source>
        <dbReference type="PROSITE" id="PS50166"/>
    </source>
</evidence>
<comment type="subcellular location">
    <subcellularLocation>
        <location evidence="2">Cytoplasm</location>
    </subcellularLocation>
    <subcellularLocation>
        <location evidence="1">Nucleus</location>
    </subcellularLocation>
</comment>
<keyword evidence="6" id="KW-0653">Protein transport</keyword>
<name>A0ABQ8UGG4_9EUKA</name>
<evidence type="ECO:0000313" key="10">
    <source>
        <dbReference type="Proteomes" id="UP001141327"/>
    </source>
</evidence>
<dbReference type="InterPro" id="IPR013713">
    <property type="entry name" value="XPO2_central"/>
</dbReference>
<evidence type="ECO:0000256" key="7">
    <source>
        <dbReference type="ARBA" id="ARBA00023242"/>
    </source>
</evidence>
<dbReference type="Pfam" id="PF03378">
    <property type="entry name" value="CAS_CSE1"/>
    <property type="match status" value="1"/>
</dbReference>
<dbReference type="Proteomes" id="UP001141327">
    <property type="component" value="Unassembled WGS sequence"/>
</dbReference>
<keyword evidence="4" id="KW-0813">Transport</keyword>
<evidence type="ECO:0000313" key="9">
    <source>
        <dbReference type="EMBL" id="KAJ4456782.1"/>
    </source>
</evidence>
<evidence type="ECO:0000256" key="2">
    <source>
        <dbReference type="ARBA" id="ARBA00004496"/>
    </source>
</evidence>
<dbReference type="Pfam" id="PF08506">
    <property type="entry name" value="Cse1"/>
    <property type="match status" value="1"/>
</dbReference>
<evidence type="ECO:0000256" key="4">
    <source>
        <dbReference type="ARBA" id="ARBA00022448"/>
    </source>
</evidence>
<sequence>MQTLVPFLQNLSSGDPARIKEAEKLRESMERIPQYPLHLLQVISQPPTPDMQQCCAILFKNFILAKWVPSEDEHTDVFIDEDSRKRIKDQLIAEVLRGPSKAQAQLLTSIEFISKTDFPKNWNFLPDLVAKLQQTSDIALINTMLTIVRLVLKRFRHEYECNELLLQIKYVLDIIQQPLLTFIQQTTAAAESQLAALGSTRPAPAQLTPLMQTLQCYQLCLKIYYSLNCQGLPAFFEDHLEPIMTSLHKLLVVQCDALCEDSDKASILDRIQSLIVNIVVLYTQRYEEEMAPFLGTFVTAIWNLLMRSGSHQRLDKLVTNAIRFLVAIAEGVHHQLFNNEAGMRDLAERVILPNLRLTEADADMFEDEPKQFIQFDTEGSDVGTRRRAAMELVRALCKHFQQNITTLMLQVVASLLQSYAQNPAEKWGDKTTAILVIMSLCAKGFTLQKGVTQTDHLQTVIDFFNSNIVPELQAGAQNPNQLPLVRAYALRYVWFFRNQLPAASLAPLLPILVAHLPSTFVVVQTYAANTIERLLLLRDEQGNPRMPRETMSTQLGPMLTNFFAVLGQEKTQESEEIMKAVARVIHLSPGRELLPLTQAAVERLGAILDRVMRNPRIPGFNHNLFEAIGALIKNVCLENGAAVTQFEGILQPSFNYILQNDVQEFMPYVFQLYSLLLDVRTPPLPPSYLVLVTPLLDATLWSRSGNVPALARLLRTYIRKGWRQLFANTPAEAALVGVQHPTFMSIMGIFQKLFASSTHDAHAIQLLDTLVECIGTQESEYQRLVQPVMGQVLTLLFRRLQKGKTPRLVAAVVRLIALLIHRRGAEYVLGAMNAVQAGIFSLIVQQVWLPSAKEILNWNDRRAGIVTMTTLVADYEPFMAAYPQDWVALLKKALELFNAEQEAPPKVVDTEVENASSSVALTQIMHLHPPAATSRLHATHGYASSPICHTTSMRTPSSIPRLPYPPRLICTHIPSFCITSQIDENPGYTAAFARLHYAALPASDPDPFAAVTDPRAHFVTHLFATMTKTRGKFGPIFGQILTAEEQQQLAKLLQDNKCDMAQI</sequence>
<evidence type="ECO:0000256" key="5">
    <source>
        <dbReference type="ARBA" id="ARBA00022490"/>
    </source>
</evidence>
<evidence type="ECO:0000256" key="3">
    <source>
        <dbReference type="ARBA" id="ARBA00008669"/>
    </source>
</evidence>
<organism evidence="9 10">
    <name type="scientific">Paratrimastix pyriformis</name>
    <dbReference type="NCBI Taxonomy" id="342808"/>
    <lineage>
        <taxon>Eukaryota</taxon>
        <taxon>Metamonada</taxon>
        <taxon>Preaxostyla</taxon>
        <taxon>Paratrimastigidae</taxon>
        <taxon>Paratrimastix</taxon>
    </lineage>
</organism>
<reference evidence="9" key="1">
    <citation type="journal article" date="2022" name="bioRxiv">
        <title>Genomics of Preaxostyla Flagellates Illuminates Evolutionary Transitions and the Path Towards Mitochondrial Loss.</title>
        <authorList>
            <person name="Novak L.V.F."/>
            <person name="Treitli S.C."/>
            <person name="Pyrih J."/>
            <person name="Halakuc P."/>
            <person name="Pipaliya S.V."/>
            <person name="Vacek V."/>
            <person name="Brzon O."/>
            <person name="Soukal P."/>
            <person name="Eme L."/>
            <person name="Dacks J.B."/>
            <person name="Karnkowska A."/>
            <person name="Elias M."/>
            <person name="Hampl V."/>
        </authorList>
    </citation>
    <scope>NUCLEOTIDE SEQUENCE</scope>
    <source>
        <strain evidence="9">RCP-MX</strain>
    </source>
</reference>
<dbReference type="InterPro" id="IPR001494">
    <property type="entry name" value="Importin-beta_N"/>
</dbReference>
<dbReference type="PANTHER" id="PTHR10997:SF8">
    <property type="entry name" value="EXPORTIN-2"/>
    <property type="match status" value="1"/>
</dbReference>
<comment type="similarity">
    <text evidence="3">Belongs to the XPO2/CSE1 family.</text>
</comment>
<dbReference type="InterPro" id="IPR011989">
    <property type="entry name" value="ARM-like"/>
</dbReference>
<dbReference type="PROSITE" id="PS50166">
    <property type="entry name" value="IMPORTIN_B_NT"/>
    <property type="match status" value="1"/>
</dbReference>
<dbReference type="SUPFAM" id="SSF48371">
    <property type="entry name" value="ARM repeat"/>
    <property type="match status" value="1"/>
</dbReference>
<proteinExistence type="inferred from homology"/>
<dbReference type="Gene3D" id="1.25.10.10">
    <property type="entry name" value="Leucine-rich Repeat Variant"/>
    <property type="match status" value="1"/>
</dbReference>
<dbReference type="Pfam" id="PF03810">
    <property type="entry name" value="IBN_N"/>
    <property type="match status" value="1"/>
</dbReference>
<evidence type="ECO:0000256" key="6">
    <source>
        <dbReference type="ARBA" id="ARBA00022927"/>
    </source>
</evidence>
<comment type="caution">
    <text evidence="9">The sequence shown here is derived from an EMBL/GenBank/DDBJ whole genome shotgun (WGS) entry which is preliminary data.</text>
</comment>
<dbReference type="PANTHER" id="PTHR10997">
    <property type="entry name" value="IMPORTIN-7, 8, 11"/>
    <property type="match status" value="1"/>
</dbReference>
<evidence type="ECO:0000256" key="1">
    <source>
        <dbReference type="ARBA" id="ARBA00004123"/>
    </source>
</evidence>
<accession>A0ABQ8UGG4</accession>
<feature type="domain" description="Importin N-terminal" evidence="8">
    <location>
        <begin position="22"/>
        <end position="97"/>
    </location>
</feature>
<protein>
    <submittedName>
        <fullName evidence="9">Importin alpha re-exporter</fullName>
    </submittedName>
</protein>
<dbReference type="EMBL" id="JAPMOS010000061">
    <property type="protein sequence ID" value="KAJ4456782.1"/>
    <property type="molecule type" value="Genomic_DNA"/>
</dbReference>
<dbReference type="InterPro" id="IPR016024">
    <property type="entry name" value="ARM-type_fold"/>
</dbReference>
<keyword evidence="5" id="KW-0963">Cytoplasm</keyword>